<reference evidence="2 3" key="1">
    <citation type="submission" date="2020-10" db="EMBL/GenBank/DDBJ databases">
        <title>Sequencing the genomes of 1000 actinobacteria strains.</title>
        <authorList>
            <person name="Klenk H.-P."/>
        </authorList>
    </citation>
    <scope>NUCLEOTIDE SEQUENCE [LARGE SCALE GENOMIC DNA]</scope>
    <source>
        <strain evidence="2 3">DSM 46661</strain>
    </source>
</reference>
<proteinExistence type="predicted"/>
<sequence length="74" mass="7771">MAQPGDVVITTRELYDEMRAVHDEVKSIGEKVADIADHEARIRSLERKVWVALGGGSVLGGLAGTLATVLLGGA</sequence>
<comment type="caution">
    <text evidence="2">The sequence shown here is derived from an EMBL/GenBank/DDBJ whole genome shotgun (WGS) entry which is preliminary data.</text>
</comment>
<keyword evidence="1" id="KW-0472">Membrane</keyword>
<dbReference type="Proteomes" id="UP000656548">
    <property type="component" value="Unassembled WGS sequence"/>
</dbReference>
<gene>
    <name evidence="2" type="ORF">H4W30_002117</name>
</gene>
<keyword evidence="1" id="KW-0812">Transmembrane</keyword>
<keyword evidence="3" id="KW-1185">Reference proteome</keyword>
<evidence type="ECO:0000256" key="1">
    <source>
        <dbReference type="SAM" id="Phobius"/>
    </source>
</evidence>
<evidence type="ECO:0000313" key="3">
    <source>
        <dbReference type="Proteomes" id="UP000656548"/>
    </source>
</evidence>
<dbReference type="RefSeq" id="WP_191334940.1">
    <property type="nucleotide sequence ID" value="NZ_JADBEJ010000003.1"/>
</dbReference>
<keyword evidence="1" id="KW-1133">Transmembrane helix</keyword>
<protein>
    <recommendedName>
        <fullName evidence="4">Hemolysin XhlA</fullName>
    </recommendedName>
</protein>
<dbReference type="EMBL" id="JADBEJ010000003">
    <property type="protein sequence ID" value="MBE1575070.1"/>
    <property type="molecule type" value="Genomic_DNA"/>
</dbReference>
<feature type="transmembrane region" description="Helical" evidence="1">
    <location>
        <begin position="49"/>
        <end position="71"/>
    </location>
</feature>
<organism evidence="2 3">
    <name type="scientific">Amycolatopsis roodepoortensis</name>
    <dbReference type="NCBI Taxonomy" id="700274"/>
    <lineage>
        <taxon>Bacteria</taxon>
        <taxon>Bacillati</taxon>
        <taxon>Actinomycetota</taxon>
        <taxon>Actinomycetes</taxon>
        <taxon>Pseudonocardiales</taxon>
        <taxon>Pseudonocardiaceae</taxon>
        <taxon>Amycolatopsis</taxon>
    </lineage>
</organism>
<evidence type="ECO:0000313" key="2">
    <source>
        <dbReference type="EMBL" id="MBE1575070.1"/>
    </source>
</evidence>
<evidence type="ECO:0008006" key="4">
    <source>
        <dbReference type="Google" id="ProtNLM"/>
    </source>
</evidence>
<accession>A0ABR9L3F4</accession>
<name>A0ABR9L3F4_9PSEU</name>